<feature type="compositionally biased region" description="Polar residues" evidence="1">
    <location>
        <begin position="561"/>
        <end position="572"/>
    </location>
</feature>
<dbReference type="OrthoDB" id="5597648at2759"/>
<feature type="compositionally biased region" description="Basic and acidic residues" evidence="1">
    <location>
        <begin position="267"/>
        <end position="279"/>
    </location>
</feature>
<dbReference type="EMBL" id="UYRU01056039">
    <property type="protein sequence ID" value="VDN13290.1"/>
    <property type="molecule type" value="Genomic_DNA"/>
</dbReference>
<feature type="compositionally biased region" description="Basic and acidic residues" evidence="1">
    <location>
        <begin position="632"/>
        <end position="650"/>
    </location>
</feature>
<reference evidence="2 3" key="1">
    <citation type="submission" date="2018-11" db="EMBL/GenBank/DDBJ databases">
        <authorList>
            <consortium name="Pathogen Informatics"/>
        </authorList>
    </citation>
    <scope>NUCLEOTIDE SEQUENCE [LARGE SCALE GENOMIC DNA]</scope>
</reference>
<proteinExistence type="predicted"/>
<protein>
    <submittedName>
        <fullName evidence="2">Uncharacterized protein</fullName>
    </submittedName>
</protein>
<dbReference type="Proteomes" id="UP000281553">
    <property type="component" value="Unassembled WGS sequence"/>
</dbReference>
<evidence type="ECO:0000313" key="3">
    <source>
        <dbReference type="Proteomes" id="UP000281553"/>
    </source>
</evidence>
<evidence type="ECO:0000256" key="1">
    <source>
        <dbReference type="SAM" id="MobiDB-lite"/>
    </source>
</evidence>
<feature type="region of interest" description="Disordered" evidence="1">
    <location>
        <begin position="177"/>
        <end position="244"/>
    </location>
</feature>
<feature type="compositionally biased region" description="Polar residues" evidence="1">
    <location>
        <begin position="229"/>
        <end position="244"/>
    </location>
</feature>
<organism evidence="2 3">
    <name type="scientific">Dibothriocephalus latus</name>
    <name type="common">Fish tapeworm</name>
    <name type="synonym">Diphyllobothrium latum</name>
    <dbReference type="NCBI Taxonomy" id="60516"/>
    <lineage>
        <taxon>Eukaryota</taxon>
        <taxon>Metazoa</taxon>
        <taxon>Spiralia</taxon>
        <taxon>Lophotrochozoa</taxon>
        <taxon>Platyhelminthes</taxon>
        <taxon>Cestoda</taxon>
        <taxon>Eucestoda</taxon>
        <taxon>Diphyllobothriidea</taxon>
        <taxon>Diphyllobothriidae</taxon>
        <taxon>Dibothriocephalus</taxon>
    </lineage>
</organism>
<feature type="region of interest" description="Disordered" evidence="1">
    <location>
        <begin position="618"/>
        <end position="650"/>
    </location>
</feature>
<feature type="compositionally biased region" description="Polar residues" evidence="1">
    <location>
        <begin position="91"/>
        <end position="100"/>
    </location>
</feature>
<accession>A0A3P7LIS9</accession>
<feature type="region of interest" description="Disordered" evidence="1">
    <location>
        <begin position="267"/>
        <end position="320"/>
    </location>
</feature>
<keyword evidence="3" id="KW-1185">Reference proteome</keyword>
<name>A0A3P7LIS9_DIBLA</name>
<feature type="compositionally biased region" description="Basic and acidic residues" evidence="1">
    <location>
        <begin position="304"/>
        <end position="313"/>
    </location>
</feature>
<feature type="compositionally biased region" description="Polar residues" evidence="1">
    <location>
        <begin position="286"/>
        <end position="295"/>
    </location>
</feature>
<gene>
    <name evidence="2" type="ORF">DILT_LOCUS9121</name>
</gene>
<feature type="region of interest" description="Disordered" evidence="1">
    <location>
        <begin position="553"/>
        <end position="572"/>
    </location>
</feature>
<feature type="region of interest" description="Disordered" evidence="1">
    <location>
        <begin position="1"/>
        <end position="29"/>
    </location>
</feature>
<feature type="compositionally biased region" description="Polar residues" evidence="1">
    <location>
        <begin position="128"/>
        <end position="140"/>
    </location>
</feature>
<feature type="compositionally biased region" description="Polar residues" evidence="1">
    <location>
        <begin position="182"/>
        <end position="212"/>
    </location>
</feature>
<feature type="region of interest" description="Disordered" evidence="1">
    <location>
        <begin position="88"/>
        <end position="147"/>
    </location>
</feature>
<dbReference type="AlphaFoldDB" id="A0A3P7LIS9"/>
<feature type="region of interest" description="Disordered" evidence="1">
    <location>
        <begin position="492"/>
        <end position="534"/>
    </location>
</feature>
<evidence type="ECO:0000313" key="2">
    <source>
        <dbReference type="EMBL" id="VDN13290.1"/>
    </source>
</evidence>
<sequence>MSDESSDEYFASADEGSVNEEDEIGQSHATQCALKTPLPGSEACGGKLEATSKAPTVLDEHSKSGFPLPVDEASCDLATSSVAPLVKLRSTPPQKLTESISVEPKHTEQKSSVASAPVTDLISRDNVTETLQPTAPSTKLHTSEGPVVEDPITELVKALDASPIPCASEPLHVAPESVVATDGSSPTHSSCQQECTQSHFGAPPKTTSTSLNEHSHRSEWHGTGGLNQPEPSYPTTGNERTHMTSANLLESEEVNAWDDDSWGEAEKIEAVRESSEEPGPHLSVVTDCTFSSSGVPTHPGKIKPSVDRLRQESATRSVTQIPEADLIGMLDQESSSAGELKTAAHSFPSIQEVSASRAQPVPLAVDTKEQNRVTHPTGDPAPEQIALDALSLNSKCEAECVEQSVQPCKIAVAGKHDLETESESTINVVHKTSSASQASVEAEGWDLTCVSALPSLPQTSNSSSGRKDKTESNYSVAFKQMPNDWEAAWINEEEEEEEEDVIKAPPNLATPSQKKDTPPEQCGGGTRSEETNDDWDFDEWDCADKTPAVAAAKVTPKPPTQSEIAQKTTDSSGDVPILPDYLSTAATSLVKTVGGGLASFVDNFSLSNLSSTLAAFDGAPPSTQQPPCTDSPRNDVKPQDEAEPKEPVFRGPAETETKVAVDDGVWGLGGMSWTSFAKSFSSTVENTVSFAFHSCFLTCISF</sequence>